<feature type="region of interest" description="Disordered" evidence="1">
    <location>
        <begin position="81"/>
        <end position="105"/>
    </location>
</feature>
<organism evidence="2 3">
    <name type="scientific">Emergomyces pasteurianus Ep9510</name>
    <dbReference type="NCBI Taxonomy" id="1447872"/>
    <lineage>
        <taxon>Eukaryota</taxon>
        <taxon>Fungi</taxon>
        <taxon>Dikarya</taxon>
        <taxon>Ascomycota</taxon>
        <taxon>Pezizomycotina</taxon>
        <taxon>Eurotiomycetes</taxon>
        <taxon>Eurotiomycetidae</taxon>
        <taxon>Onygenales</taxon>
        <taxon>Ajellomycetaceae</taxon>
        <taxon>Emergomyces</taxon>
    </lineage>
</organism>
<dbReference type="Proteomes" id="UP000182235">
    <property type="component" value="Unassembled WGS sequence"/>
</dbReference>
<evidence type="ECO:0000313" key="2">
    <source>
        <dbReference type="EMBL" id="OJD12348.1"/>
    </source>
</evidence>
<protein>
    <submittedName>
        <fullName evidence="2">Uncharacterized protein</fullName>
    </submittedName>
</protein>
<dbReference type="OrthoDB" id="2563155at2759"/>
<keyword evidence="3" id="KW-1185">Reference proteome</keyword>
<reference evidence="2 3" key="1">
    <citation type="submission" date="2015-07" db="EMBL/GenBank/DDBJ databases">
        <title>Emmonsia species relationships and genome sequence.</title>
        <authorList>
            <consortium name="The Broad Institute Genomics Platform"/>
            <person name="Cuomo C.A."/>
            <person name="Munoz J.F."/>
            <person name="Imamovic A."/>
            <person name="Priest M.E."/>
            <person name="Young S."/>
            <person name="Clay O.K."/>
            <person name="McEwen J.G."/>
        </authorList>
    </citation>
    <scope>NUCLEOTIDE SEQUENCE [LARGE SCALE GENOMIC DNA]</scope>
    <source>
        <strain evidence="2 3">UAMH 9510</strain>
    </source>
</reference>
<comment type="caution">
    <text evidence="2">The sequence shown here is derived from an EMBL/GenBank/DDBJ whole genome shotgun (WGS) entry which is preliminary data.</text>
</comment>
<sequence>MEIGKNILPAVLHKAESDCQQQQYHHSTPSYTAYRLADIETQFNHSFQCSFPDQFLNLDSNSIVNSNKKWLSDGEELPALAGTTTAATTTTRPSPGRERKQGTLNTAANDPDALAYIIFFNDAHPFWETKREILCKSNLDLLPDSLVAVTNATTTNATNSSSQKTTTATAARRTSYPVFTHQLVVPWQHTPPRLTPPSSSHLLTGYYCILSVRYLEPYRRELAAYLEVKFGTKPRTAEKWVGSFARRWAVITMGLDVAREGRNWSGSVSAAAVKVYLNCKKGKVNGFGRC</sequence>
<gene>
    <name evidence="2" type="ORF">AJ78_07041</name>
</gene>
<accession>A0A1J9Q8T6</accession>
<dbReference type="VEuPathDB" id="FungiDB:AJ78_07041"/>
<proteinExistence type="predicted"/>
<evidence type="ECO:0000256" key="1">
    <source>
        <dbReference type="SAM" id="MobiDB-lite"/>
    </source>
</evidence>
<dbReference type="AlphaFoldDB" id="A0A1J9Q8T6"/>
<evidence type="ECO:0000313" key="3">
    <source>
        <dbReference type="Proteomes" id="UP000182235"/>
    </source>
</evidence>
<name>A0A1J9Q8T6_9EURO</name>
<dbReference type="EMBL" id="LGRN01000416">
    <property type="protein sequence ID" value="OJD12348.1"/>
    <property type="molecule type" value="Genomic_DNA"/>
</dbReference>